<protein>
    <submittedName>
        <fullName evidence="2 3">Disulfide oxidoreductase</fullName>
    </submittedName>
</protein>
<evidence type="ECO:0000313" key="3">
    <source>
        <dbReference type="EnsemblMetazoa" id="CPIJ009548-PA"/>
    </source>
</evidence>
<organism>
    <name type="scientific">Culex quinquefasciatus</name>
    <name type="common">Southern house mosquito</name>
    <name type="synonym">Culex pungens</name>
    <dbReference type="NCBI Taxonomy" id="7176"/>
    <lineage>
        <taxon>Eukaryota</taxon>
        <taxon>Metazoa</taxon>
        <taxon>Ecdysozoa</taxon>
        <taxon>Arthropoda</taxon>
        <taxon>Hexapoda</taxon>
        <taxon>Insecta</taxon>
        <taxon>Pterygota</taxon>
        <taxon>Neoptera</taxon>
        <taxon>Endopterygota</taxon>
        <taxon>Diptera</taxon>
        <taxon>Nematocera</taxon>
        <taxon>Culicoidea</taxon>
        <taxon>Culicidae</taxon>
        <taxon>Culicinae</taxon>
        <taxon>Culicini</taxon>
        <taxon>Culex</taxon>
        <taxon>Culex</taxon>
    </lineage>
</organism>
<sequence length="423" mass="47314">MGPGSSTTSVYWRRGVAENMLVFDTVPLAVYDHLKILKSVNDFEELSQKLKPGSKVAIVPAHTRGGKHGQELAGIFSQSKTRGRRQGSAQDADQDRRSAGHTLTDDGRRARLAIDQKHVGEDPSGAHDPDSLNSRAIVLRRASVSYANRRQLSRCRFPGCPDQRQMVEPAGGPPVRPCYSTRRLPHATTPNMTASFPCPRSTMNLQMWVKRLKDETSSSGLATAAGSVQPPNLLNDMCALHLHQIHCERQQWNIALHEAHPGEAFAAALRSPSPNGDPGAALPFRFRQAALRVHPARVLPETDHRQHDLDKPNLAKPVGRWQCPSSNTISRVKFPSERYRFKREHQKTRIVRKNNIHSIIQHLLEEPWQEPVKSAPPARIQYRSIHTSAKLTPQTPTLVRRSCQHRGQYPDCFRVGSLSQTLV</sequence>
<gene>
    <name evidence="3" type="primary">6041821</name>
    <name evidence="2" type="ORF">CpipJ_CPIJ009548</name>
</gene>
<dbReference type="EMBL" id="DS232043">
    <property type="protein sequence ID" value="EDS32968.1"/>
    <property type="molecule type" value="Genomic_DNA"/>
</dbReference>
<keyword evidence="4" id="KW-1185">Reference proteome</keyword>
<proteinExistence type="predicted"/>
<dbReference type="HOGENOM" id="CLU_649351_0_0_1"/>
<dbReference type="Proteomes" id="UP000002320">
    <property type="component" value="Unassembled WGS sequence"/>
</dbReference>
<evidence type="ECO:0000313" key="2">
    <source>
        <dbReference type="EMBL" id="EDS32968.1"/>
    </source>
</evidence>
<dbReference type="VEuPathDB" id="VectorBase:CPIJ009548"/>
<reference evidence="2" key="1">
    <citation type="submission" date="2007-03" db="EMBL/GenBank/DDBJ databases">
        <title>Annotation of Culex pipiens quinquefasciatus.</title>
        <authorList>
            <consortium name="The Broad Institute Genome Sequencing Platform"/>
            <person name="Atkinson P.W."/>
            <person name="Hemingway J."/>
            <person name="Christensen B.M."/>
            <person name="Higgs S."/>
            <person name="Kodira C."/>
            <person name="Hannick L."/>
            <person name="Megy K."/>
            <person name="O'Leary S."/>
            <person name="Pearson M."/>
            <person name="Haas B.J."/>
            <person name="Mauceli E."/>
            <person name="Wortman J.R."/>
            <person name="Lee N.H."/>
            <person name="Guigo R."/>
            <person name="Stanke M."/>
            <person name="Alvarado L."/>
            <person name="Amedeo P."/>
            <person name="Antoine C.H."/>
            <person name="Arensburger P."/>
            <person name="Bidwell S.L."/>
            <person name="Crawford M."/>
            <person name="Camaro F."/>
            <person name="Devon K."/>
            <person name="Engels R."/>
            <person name="Hammond M."/>
            <person name="Howarth C."/>
            <person name="Koehrsen M."/>
            <person name="Lawson D."/>
            <person name="Montgomery P."/>
            <person name="Nene V."/>
            <person name="Nusbaum C."/>
            <person name="Puiu D."/>
            <person name="Romero-Severson J."/>
            <person name="Severson D.W."/>
            <person name="Shumway M."/>
            <person name="Sisk P."/>
            <person name="Stolte C."/>
            <person name="Zeng Q."/>
            <person name="Eisenstadt E."/>
            <person name="Fraser-Liggett C."/>
            <person name="Strausberg R."/>
            <person name="Galagan J."/>
            <person name="Birren B."/>
            <person name="Collins F.H."/>
        </authorList>
    </citation>
    <scope>NUCLEOTIDE SEQUENCE [LARGE SCALE GENOMIC DNA]</scope>
    <source>
        <strain evidence="2">JHB</strain>
    </source>
</reference>
<dbReference type="AlphaFoldDB" id="B0WQP9"/>
<dbReference type="InParanoid" id="B0WQP9"/>
<accession>B0WQP9</accession>
<dbReference type="VEuPathDB" id="VectorBase:CQUJHB003276"/>
<feature type="compositionally biased region" description="Basic and acidic residues" evidence="1">
    <location>
        <begin position="93"/>
        <end position="109"/>
    </location>
</feature>
<evidence type="ECO:0000256" key="1">
    <source>
        <dbReference type="SAM" id="MobiDB-lite"/>
    </source>
</evidence>
<dbReference type="KEGG" id="cqu:CpipJ_CPIJ009548"/>
<feature type="region of interest" description="Disordered" evidence="1">
    <location>
        <begin position="62"/>
        <end position="109"/>
    </location>
</feature>
<reference evidence="3" key="2">
    <citation type="submission" date="2021-02" db="UniProtKB">
        <authorList>
            <consortium name="EnsemblMetazoa"/>
        </authorList>
    </citation>
    <scope>IDENTIFICATION</scope>
    <source>
        <strain evidence="3">JHB</strain>
    </source>
</reference>
<evidence type="ECO:0000313" key="4">
    <source>
        <dbReference type="Proteomes" id="UP000002320"/>
    </source>
</evidence>
<name>B0WQP9_CULQU</name>
<dbReference type="EnsemblMetazoa" id="CPIJ009548-RA">
    <property type="protein sequence ID" value="CPIJ009548-PA"/>
    <property type="gene ID" value="CPIJ009548"/>
</dbReference>